<dbReference type="OrthoDB" id="9801160at2"/>
<feature type="domain" description="HD" evidence="1">
    <location>
        <begin position="24"/>
        <end position="114"/>
    </location>
</feature>
<evidence type="ECO:0000313" key="3">
    <source>
        <dbReference type="Proteomes" id="UP000036873"/>
    </source>
</evidence>
<evidence type="ECO:0000313" key="2">
    <source>
        <dbReference type="EMBL" id="KNZ41818.1"/>
    </source>
</evidence>
<dbReference type="PANTHER" id="PTHR38659:SF2">
    <property type="entry name" value="HDIG DOMAIN PROTEIN"/>
    <property type="match status" value="1"/>
</dbReference>
<evidence type="ECO:0000259" key="1">
    <source>
        <dbReference type="Pfam" id="PF01966"/>
    </source>
</evidence>
<dbReference type="InterPro" id="IPR006674">
    <property type="entry name" value="HD_domain"/>
</dbReference>
<dbReference type="Gene3D" id="1.10.3210.10">
    <property type="entry name" value="Hypothetical protein af1432"/>
    <property type="match status" value="1"/>
</dbReference>
<dbReference type="PATRIC" id="fig|52689.4.peg.1070"/>
<accession>A0A0L6TZZ6</accession>
<dbReference type="Pfam" id="PF01966">
    <property type="entry name" value="HD"/>
    <property type="match status" value="1"/>
</dbReference>
<reference evidence="3" key="1">
    <citation type="submission" date="2015-07" db="EMBL/GenBank/DDBJ databases">
        <title>Draft genome sequence of Acetobacterium bakii DSM 8293, a potential psychrophilic chemical producer through syngas fermentation.</title>
        <authorList>
            <person name="Song Y."/>
            <person name="Hwang S."/>
            <person name="Cho B.-K."/>
        </authorList>
    </citation>
    <scope>NUCLEOTIDE SEQUENCE [LARGE SCALE GENOMIC DNA]</scope>
    <source>
        <strain evidence="3">DSM 8239</strain>
    </source>
</reference>
<keyword evidence="3" id="KW-1185">Reference proteome</keyword>
<gene>
    <name evidence="2" type="ORF">AKG39_09315</name>
</gene>
<dbReference type="RefSeq" id="WP_050740120.1">
    <property type="nucleotide sequence ID" value="NZ_LGYO01000022.1"/>
</dbReference>
<dbReference type="Proteomes" id="UP000036873">
    <property type="component" value="Unassembled WGS sequence"/>
</dbReference>
<dbReference type="STRING" id="52689.AKG39_09315"/>
<sequence length="192" mass="21180">MNKNLNKEAALTLLKEYNESEALISHGMAVSGVMAHFAKIEGEDPEYWGIVGLLHDLDYGKYPEAHCTKVVEILKDNDYDDDFIHSVVSHGYGLCCDVEPIHQMEKILYATDELAGLITACAYMRPSRSVNDLEVKSVKKKFKTASFAAGVNREVILKGAEMTGYSLEDLMKESILGMRAVADEIGLGDTGE</sequence>
<dbReference type="GO" id="GO:0016787">
    <property type="term" value="F:hydrolase activity"/>
    <property type="evidence" value="ECO:0007669"/>
    <property type="project" value="UniProtKB-KW"/>
</dbReference>
<organism evidence="2 3">
    <name type="scientific">Acetobacterium bakii</name>
    <dbReference type="NCBI Taxonomy" id="52689"/>
    <lineage>
        <taxon>Bacteria</taxon>
        <taxon>Bacillati</taxon>
        <taxon>Bacillota</taxon>
        <taxon>Clostridia</taxon>
        <taxon>Eubacteriales</taxon>
        <taxon>Eubacteriaceae</taxon>
        <taxon>Acetobacterium</taxon>
    </lineage>
</organism>
<dbReference type="PANTHER" id="PTHR38659">
    <property type="entry name" value="METAL-DEPENDENT PHOSPHOHYDROLASE"/>
    <property type="match status" value="1"/>
</dbReference>
<protein>
    <submittedName>
        <fullName evidence="2">Hydrolase</fullName>
    </submittedName>
</protein>
<dbReference type="AlphaFoldDB" id="A0A0L6TZZ6"/>
<name>A0A0L6TZZ6_9FIRM</name>
<proteinExistence type="predicted"/>
<keyword evidence="2" id="KW-0378">Hydrolase</keyword>
<comment type="caution">
    <text evidence="2">The sequence shown here is derived from an EMBL/GenBank/DDBJ whole genome shotgun (WGS) entry which is preliminary data.</text>
</comment>
<dbReference type="SUPFAM" id="SSF109604">
    <property type="entry name" value="HD-domain/PDEase-like"/>
    <property type="match status" value="1"/>
</dbReference>
<dbReference type="EMBL" id="LGYO01000022">
    <property type="protein sequence ID" value="KNZ41818.1"/>
    <property type="molecule type" value="Genomic_DNA"/>
</dbReference>